<protein>
    <submittedName>
        <fullName evidence="1">114_t:CDS:1</fullName>
    </submittedName>
</protein>
<gene>
    <name evidence="1" type="ORF">FWILDA_LOCUS14524</name>
</gene>
<dbReference type="AlphaFoldDB" id="A0A9W4WW74"/>
<proteinExistence type="predicted"/>
<name>A0A9W4WW74_9GLOM</name>
<evidence type="ECO:0000313" key="2">
    <source>
        <dbReference type="Proteomes" id="UP001153678"/>
    </source>
</evidence>
<accession>A0A9W4WW74</accession>
<dbReference type="Proteomes" id="UP001153678">
    <property type="component" value="Unassembled WGS sequence"/>
</dbReference>
<dbReference type="EMBL" id="CAMKVN010006479">
    <property type="protein sequence ID" value="CAI2190332.1"/>
    <property type="molecule type" value="Genomic_DNA"/>
</dbReference>
<comment type="caution">
    <text evidence="1">The sequence shown here is derived from an EMBL/GenBank/DDBJ whole genome shotgun (WGS) entry which is preliminary data.</text>
</comment>
<sequence length="86" mass="10482">MVSELRESLSKWLLHKDVQRNLEDTSIGAWYERDIKLIKFHGIHHQDDRDERKAKFWKMLFNLWYELEVLEDSSMLNMDKIAEIDC</sequence>
<keyword evidence="2" id="KW-1185">Reference proteome</keyword>
<reference evidence="1" key="1">
    <citation type="submission" date="2022-08" db="EMBL/GenBank/DDBJ databases">
        <authorList>
            <person name="Kallberg Y."/>
            <person name="Tangrot J."/>
            <person name="Rosling A."/>
        </authorList>
    </citation>
    <scope>NUCLEOTIDE SEQUENCE</scope>
    <source>
        <strain evidence="1">Wild A</strain>
    </source>
</reference>
<organism evidence="1 2">
    <name type="scientific">Funneliformis geosporum</name>
    <dbReference type="NCBI Taxonomy" id="1117311"/>
    <lineage>
        <taxon>Eukaryota</taxon>
        <taxon>Fungi</taxon>
        <taxon>Fungi incertae sedis</taxon>
        <taxon>Mucoromycota</taxon>
        <taxon>Glomeromycotina</taxon>
        <taxon>Glomeromycetes</taxon>
        <taxon>Glomerales</taxon>
        <taxon>Glomeraceae</taxon>
        <taxon>Funneliformis</taxon>
    </lineage>
</organism>
<evidence type="ECO:0000313" key="1">
    <source>
        <dbReference type="EMBL" id="CAI2190332.1"/>
    </source>
</evidence>